<reference evidence="2 3" key="1">
    <citation type="submission" date="2016-10" db="EMBL/GenBank/DDBJ databases">
        <authorList>
            <person name="de Groot N.N."/>
        </authorList>
    </citation>
    <scope>NUCLEOTIDE SEQUENCE [LARGE SCALE GENOMIC DNA]</scope>
    <source>
        <strain evidence="2 3">DSM 12992</strain>
    </source>
</reference>
<protein>
    <submittedName>
        <fullName evidence="2">Nucleotidyltransferase domain-containing protein</fullName>
    </submittedName>
</protein>
<sequence length="118" mass="14020">MNSLYVPIYATLRKISIELDKLDFIKYVFVYGSVSKKHIHNDSDIDLLIIGTKDKNIELVNSLSKIFDDLDINVDVDFKYYEFNKFKIIYKTNTFLKYIEKDCKTIKEVQNELSRFCK</sequence>
<evidence type="ECO:0000259" key="1">
    <source>
        <dbReference type="Pfam" id="PF18765"/>
    </source>
</evidence>
<name>A0A1I1MHN9_9CLOT</name>
<dbReference type="EMBL" id="FOMG01000011">
    <property type="protein sequence ID" value="SFC84937.1"/>
    <property type="molecule type" value="Genomic_DNA"/>
</dbReference>
<proteinExistence type="predicted"/>
<dbReference type="Gene3D" id="3.30.460.10">
    <property type="entry name" value="Beta Polymerase, domain 2"/>
    <property type="match status" value="1"/>
</dbReference>
<dbReference type="CDD" id="cd05403">
    <property type="entry name" value="NT_KNTase_like"/>
    <property type="match status" value="1"/>
</dbReference>
<dbReference type="RefSeq" id="WP_175559959.1">
    <property type="nucleotide sequence ID" value="NZ_FOMG01000011.1"/>
</dbReference>
<dbReference type="AlphaFoldDB" id="A0A1I1MHN9"/>
<dbReference type="Proteomes" id="UP000199263">
    <property type="component" value="Unassembled WGS sequence"/>
</dbReference>
<dbReference type="GO" id="GO:0016740">
    <property type="term" value="F:transferase activity"/>
    <property type="evidence" value="ECO:0007669"/>
    <property type="project" value="UniProtKB-KW"/>
</dbReference>
<evidence type="ECO:0000313" key="2">
    <source>
        <dbReference type="EMBL" id="SFC84937.1"/>
    </source>
</evidence>
<accession>A0A1I1MHN9</accession>
<dbReference type="SUPFAM" id="SSF81301">
    <property type="entry name" value="Nucleotidyltransferase"/>
    <property type="match status" value="1"/>
</dbReference>
<keyword evidence="3" id="KW-1185">Reference proteome</keyword>
<gene>
    <name evidence="2" type="ORF">SAMN05421842_1119</name>
</gene>
<keyword evidence="2" id="KW-0808">Transferase</keyword>
<dbReference type="InterPro" id="IPR043519">
    <property type="entry name" value="NT_sf"/>
</dbReference>
<feature type="domain" description="Polymerase beta nucleotidyltransferase" evidence="1">
    <location>
        <begin position="14"/>
        <end position="89"/>
    </location>
</feature>
<organism evidence="2 3">
    <name type="scientific">Clostridium uliginosum</name>
    <dbReference type="NCBI Taxonomy" id="119641"/>
    <lineage>
        <taxon>Bacteria</taxon>
        <taxon>Bacillati</taxon>
        <taxon>Bacillota</taxon>
        <taxon>Clostridia</taxon>
        <taxon>Eubacteriales</taxon>
        <taxon>Clostridiaceae</taxon>
        <taxon>Clostridium</taxon>
    </lineage>
</organism>
<dbReference type="InterPro" id="IPR041633">
    <property type="entry name" value="Polbeta"/>
</dbReference>
<dbReference type="Pfam" id="PF18765">
    <property type="entry name" value="Polbeta"/>
    <property type="match status" value="1"/>
</dbReference>
<evidence type="ECO:0000313" key="3">
    <source>
        <dbReference type="Proteomes" id="UP000199263"/>
    </source>
</evidence>